<gene>
    <name evidence="2" type="ORF">RO3G_01222</name>
</gene>
<proteinExistence type="predicted"/>
<protein>
    <submittedName>
        <fullName evidence="2">Uncharacterized protein</fullName>
    </submittedName>
</protein>
<reference evidence="2 3" key="1">
    <citation type="journal article" date="2009" name="PLoS Genet.">
        <title>Genomic analysis of the basal lineage fungus Rhizopus oryzae reveals a whole-genome duplication.</title>
        <authorList>
            <person name="Ma L.-J."/>
            <person name="Ibrahim A.S."/>
            <person name="Skory C."/>
            <person name="Grabherr M.G."/>
            <person name="Burger G."/>
            <person name="Butler M."/>
            <person name="Elias M."/>
            <person name="Idnurm A."/>
            <person name="Lang B.F."/>
            <person name="Sone T."/>
            <person name="Abe A."/>
            <person name="Calvo S.E."/>
            <person name="Corrochano L.M."/>
            <person name="Engels R."/>
            <person name="Fu J."/>
            <person name="Hansberg W."/>
            <person name="Kim J.-M."/>
            <person name="Kodira C.D."/>
            <person name="Koehrsen M.J."/>
            <person name="Liu B."/>
            <person name="Miranda-Saavedra D."/>
            <person name="O'Leary S."/>
            <person name="Ortiz-Castellanos L."/>
            <person name="Poulter R."/>
            <person name="Rodriguez-Romero J."/>
            <person name="Ruiz-Herrera J."/>
            <person name="Shen Y.-Q."/>
            <person name="Zeng Q."/>
            <person name="Galagan J."/>
            <person name="Birren B.W."/>
            <person name="Cuomo C.A."/>
            <person name="Wickes B.L."/>
        </authorList>
    </citation>
    <scope>NUCLEOTIDE SEQUENCE [LARGE SCALE GENOMIC DNA]</scope>
    <source>
        <strain evidence="3">RA 99-880 / ATCC MYA-4621 / FGSC 9543 / NRRL 43880</strain>
    </source>
</reference>
<evidence type="ECO:0000313" key="2">
    <source>
        <dbReference type="EMBL" id="EIE76518.1"/>
    </source>
</evidence>
<dbReference type="EMBL" id="CH476732">
    <property type="protein sequence ID" value="EIE76518.1"/>
    <property type="molecule type" value="Genomic_DNA"/>
</dbReference>
<feature type="compositionally biased region" description="Basic and acidic residues" evidence="1">
    <location>
        <begin position="92"/>
        <end position="115"/>
    </location>
</feature>
<dbReference type="AlphaFoldDB" id="I1BJY8"/>
<accession>I1BJY8</accession>
<dbReference type="VEuPathDB" id="FungiDB:RO3G_01222"/>
<feature type="region of interest" description="Disordered" evidence="1">
    <location>
        <begin position="92"/>
        <end position="134"/>
    </location>
</feature>
<dbReference type="Proteomes" id="UP000009138">
    <property type="component" value="Unassembled WGS sequence"/>
</dbReference>
<dbReference type="GeneID" id="93608194"/>
<keyword evidence="3" id="KW-1185">Reference proteome</keyword>
<organism evidence="2 3">
    <name type="scientific">Rhizopus delemar (strain RA 99-880 / ATCC MYA-4621 / FGSC 9543 / NRRL 43880)</name>
    <name type="common">Mucormycosis agent</name>
    <name type="synonym">Rhizopus arrhizus var. delemar</name>
    <dbReference type="NCBI Taxonomy" id="246409"/>
    <lineage>
        <taxon>Eukaryota</taxon>
        <taxon>Fungi</taxon>
        <taxon>Fungi incertae sedis</taxon>
        <taxon>Mucoromycota</taxon>
        <taxon>Mucoromycotina</taxon>
        <taxon>Mucoromycetes</taxon>
        <taxon>Mucorales</taxon>
        <taxon>Mucorineae</taxon>
        <taxon>Rhizopodaceae</taxon>
        <taxon>Rhizopus</taxon>
    </lineage>
</organism>
<evidence type="ECO:0000313" key="3">
    <source>
        <dbReference type="Proteomes" id="UP000009138"/>
    </source>
</evidence>
<evidence type="ECO:0000256" key="1">
    <source>
        <dbReference type="SAM" id="MobiDB-lite"/>
    </source>
</evidence>
<sequence>MTKKLTRKLQAINGVLRLTKKKLGGFNSRPVVSELDGGRIKDTVSLRLIALSNRLKSKCVDEVDRLEYLLRPKPQRMSKEEKQALARRLDEGARLLEEKKKRKQEEGKKEKEAQGSKKRKQREDEEEEKEEGSGACLVKKRRCFKRGCRYQ</sequence>
<name>I1BJY8_RHIO9</name>
<dbReference type="InParanoid" id="I1BJY8"/>
<dbReference type="RefSeq" id="XP_067511914.1">
    <property type="nucleotide sequence ID" value="XM_067655813.1"/>
</dbReference>